<organism evidence="2 3">
    <name type="scientific">Kingella bonacorsii</name>
    <dbReference type="NCBI Taxonomy" id="2796361"/>
    <lineage>
        <taxon>Bacteria</taxon>
        <taxon>Pseudomonadati</taxon>
        <taxon>Pseudomonadota</taxon>
        <taxon>Betaproteobacteria</taxon>
        <taxon>Neisseriales</taxon>
        <taxon>Neisseriaceae</taxon>
        <taxon>Kingella</taxon>
    </lineage>
</organism>
<name>A0ABS1BQ48_9NEIS</name>
<evidence type="ECO:0000313" key="3">
    <source>
        <dbReference type="Proteomes" id="UP000614058"/>
    </source>
</evidence>
<feature type="transmembrane region" description="Helical" evidence="1">
    <location>
        <begin position="43"/>
        <end position="63"/>
    </location>
</feature>
<keyword evidence="1" id="KW-0472">Membrane</keyword>
<dbReference type="Proteomes" id="UP000614058">
    <property type="component" value="Unassembled WGS sequence"/>
</dbReference>
<feature type="transmembrane region" description="Helical" evidence="1">
    <location>
        <begin position="12"/>
        <end position="31"/>
    </location>
</feature>
<accession>A0ABS1BQ48</accession>
<comment type="caution">
    <text evidence="2">The sequence shown here is derived from an EMBL/GenBank/DDBJ whole genome shotgun (WGS) entry which is preliminary data.</text>
</comment>
<evidence type="ECO:0000313" key="2">
    <source>
        <dbReference type="EMBL" id="MBK0395411.1"/>
    </source>
</evidence>
<evidence type="ECO:0000256" key="1">
    <source>
        <dbReference type="SAM" id="Phobius"/>
    </source>
</evidence>
<keyword evidence="1" id="KW-1133">Transmembrane helix</keyword>
<feature type="transmembrane region" description="Helical" evidence="1">
    <location>
        <begin position="75"/>
        <end position="93"/>
    </location>
</feature>
<sequence>MSNKLTATEKAQNIGILVGTWLAVFGLNTLARTPKPMSQIMQMVGMVVIFWTILAAVFSLVFFVKTLIGKRDHSWKTILLLTVLLWLWMAVYGNI</sequence>
<keyword evidence="3" id="KW-1185">Reference proteome</keyword>
<reference evidence="2 3" key="1">
    <citation type="journal article" date="2021" name="Pathogens">
        <title>Isolation and Characterization of Kingella bonacorsii sp. nov., A Novel Kingella Species Detected in a Stable Periodontitis Subject.</title>
        <authorList>
            <person name="Antezack A."/>
            <person name="Boxberger M."/>
            <person name="Rolland C."/>
            <person name="Monnet-Corti V."/>
            <person name="La Scola B."/>
        </authorList>
    </citation>
    <scope>NUCLEOTIDE SEQUENCE [LARGE SCALE GENOMIC DNA]</scope>
    <source>
        <strain evidence="2 3">Marseille-Q4569</strain>
    </source>
</reference>
<keyword evidence="1" id="KW-0812">Transmembrane</keyword>
<protein>
    <submittedName>
        <fullName evidence="2">Uncharacterized protein</fullName>
    </submittedName>
</protein>
<dbReference type="EMBL" id="JAEHNZ010000001">
    <property type="protein sequence ID" value="MBK0395411.1"/>
    <property type="molecule type" value="Genomic_DNA"/>
</dbReference>
<gene>
    <name evidence="2" type="ORF">JDW22_02115</name>
</gene>
<proteinExistence type="predicted"/>
<dbReference type="RefSeq" id="WP_200521442.1">
    <property type="nucleotide sequence ID" value="NZ_JAEHNZ010000001.1"/>
</dbReference>